<evidence type="ECO:0000313" key="3">
    <source>
        <dbReference type="Proteomes" id="UP001053296"/>
    </source>
</evidence>
<dbReference type="Pfam" id="PF25759">
    <property type="entry name" value="HP1_ORF34"/>
    <property type="match status" value="1"/>
</dbReference>
<reference evidence="2" key="1">
    <citation type="journal article" date="2022" name="Arch. Microbiol.">
        <title>Pseudodesulfovibrio sediminis sp. nov., a mesophilic and neutrophilic sulfate-reducing bacterium isolated from sediment of a brackish lake.</title>
        <authorList>
            <person name="Takahashi A."/>
            <person name="Kojima H."/>
            <person name="Watanabe M."/>
            <person name="Fukui M."/>
        </authorList>
    </citation>
    <scope>NUCLEOTIDE SEQUENCE</scope>
    <source>
        <strain evidence="2">SF6</strain>
    </source>
</reference>
<dbReference type="EMBL" id="AP024485">
    <property type="protein sequence ID" value="BCS89954.1"/>
    <property type="molecule type" value="Genomic_DNA"/>
</dbReference>
<name>A0ABM7P976_9BACT</name>
<proteinExistence type="predicted"/>
<gene>
    <name evidence="2" type="ORF">PSDVSF_31960</name>
</gene>
<dbReference type="Proteomes" id="UP001053296">
    <property type="component" value="Chromosome"/>
</dbReference>
<keyword evidence="3" id="KW-1185">Reference proteome</keyword>
<feature type="region of interest" description="Disordered" evidence="1">
    <location>
        <begin position="1"/>
        <end position="21"/>
    </location>
</feature>
<evidence type="ECO:0000256" key="1">
    <source>
        <dbReference type="SAM" id="MobiDB-lite"/>
    </source>
</evidence>
<evidence type="ECO:0000313" key="2">
    <source>
        <dbReference type="EMBL" id="BCS89954.1"/>
    </source>
</evidence>
<sequence length="158" mass="17453">MDIRASDASGETSSTDEVDKGTKAKKLPVSLVIPFTNETDLKQLIRVAEAKKNGTRKVYTITNRTANVAGIRQVRFAEGFSWQEKDGLHAWDVSFTLKEYLSNPERVEQRETKSASVVQTSQGKATDEITEVAGTAEAIAEPLTGLERILKFMDDFLA</sequence>
<accession>A0ABM7P976</accession>
<protein>
    <submittedName>
        <fullName evidence="2">Uncharacterized protein</fullName>
    </submittedName>
</protein>
<organism evidence="2 3">
    <name type="scientific">Pseudodesulfovibrio sediminis</name>
    <dbReference type="NCBI Taxonomy" id="2810563"/>
    <lineage>
        <taxon>Bacteria</taxon>
        <taxon>Pseudomonadati</taxon>
        <taxon>Thermodesulfobacteriota</taxon>
        <taxon>Desulfovibrionia</taxon>
        <taxon>Desulfovibrionales</taxon>
        <taxon>Desulfovibrionaceae</taxon>
    </lineage>
</organism>
<dbReference type="InterPro" id="IPR057869">
    <property type="entry name" value="HP1_YO34"/>
</dbReference>